<evidence type="ECO:0000313" key="4">
    <source>
        <dbReference type="EMBL" id="GAA4190346.1"/>
    </source>
</evidence>
<accession>A0ABP8ATW3</accession>
<keyword evidence="1" id="KW-0808">Transferase</keyword>
<evidence type="ECO:0000313" key="5">
    <source>
        <dbReference type="Proteomes" id="UP001500213"/>
    </source>
</evidence>
<dbReference type="NCBIfam" id="TIGR01575">
    <property type="entry name" value="rimI"/>
    <property type="match status" value="1"/>
</dbReference>
<dbReference type="Pfam" id="PF00583">
    <property type="entry name" value="Acetyltransf_1"/>
    <property type="match status" value="1"/>
</dbReference>
<dbReference type="SUPFAM" id="SSF55729">
    <property type="entry name" value="Acyl-CoA N-acyltransferases (Nat)"/>
    <property type="match status" value="1"/>
</dbReference>
<keyword evidence="4" id="KW-0689">Ribosomal protein</keyword>
<proteinExistence type="predicted"/>
<keyword evidence="2" id="KW-0012">Acyltransferase</keyword>
<dbReference type="InterPro" id="IPR016181">
    <property type="entry name" value="Acyl_CoA_acyltransferase"/>
</dbReference>
<dbReference type="EMBL" id="BAABBX010000015">
    <property type="protein sequence ID" value="GAA4190346.1"/>
    <property type="molecule type" value="Genomic_DNA"/>
</dbReference>
<keyword evidence="4" id="KW-0687">Ribonucleoprotein</keyword>
<dbReference type="InterPro" id="IPR006464">
    <property type="entry name" value="AcTrfase_RimI/Ard1"/>
</dbReference>
<dbReference type="PROSITE" id="PS51186">
    <property type="entry name" value="GNAT"/>
    <property type="match status" value="1"/>
</dbReference>
<organism evidence="4 5">
    <name type="scientific">Gryllotalpicola kribbensis</name>
    <dbReference type="NCBI Taxonomy" id="993084"/>
    <lineage>
        <taxon>Bacteria</taxon>
        <taxon>Bacillati</taxon>
        <taxon>Actinomycetota</taxon>
        <taxon>Actinomycetes</taxon>
        <taxon>Micrococcales</taxon>
        <taxon>Microbacteriaceae</taxon>
        <taxon>Gryllotalpicola</taxon>
    </lineage>
</organism>
<name>A0ABP8ATW3_9MICO</name>
<dbReference type="InterPro" id="IPR000182">
    <property type="entry name" value="GNAT_dom"/>
</dbReference>
<sequence length="156" mass="17452">MSEQPAFSIRRATVGDLEQVVALERVIFANDAWPEALWRSELESPHTFYLVAARADAPDELLGYAGLLSLPGGREGDVQTIGLAEEARGYGLGRELMRLLHLEAQRRGVREMFLDVRVDNPVAQALYRSFGYEEIGVRKGYYQPDNVDALVMRVAV</sequence>
<dbReference type="PANTHER" id="PTHR43877:SF2">
    <property type="entry name" value="AMINOALKYLPHOSPHONATE N-ACETYLTRANSFERASE-RELATED"/>
    <property type="match status" value="1"/>
</dbReference>
<gene>
    <name evidence="4" type="primary">rimI</name>
    <name evidence="4" type="ORF">GCM10022288_19540</name>
</gene>
<dbReference type="Proteomes" id="UP001500213">
    <property type="component" value="Unassembled WGS sequence"/>
</dbReference>
<keyword evidence="5" id="KW-1185">Reference proteome</keyword>
<comment type="caution">
    <text evidence="4">The sequence shown here is derived from an EMBL/GenBank/DDBJ whole genome shotgun (WGS) entry which is preliminary data.</text>
</comment>
<evidence type="ECO:0000256" key="2">
    <source>
        <dbReference type="ARBA" id="ARBA00023315"/>
    </source>
</evidence>
<dbReference type="InterPro" id="IPR050832">
    <property type="entry name" value="Bact_Acetyltransf"/>
</dbReference>
<reference evidence="5" key="1">
    <citation type="journal article" date="2019" name="Int. J. Syst. Evol. Microbiol.">
        <title>The Global Catalogue of Microorganisms (GCM) 10K type strain sequencing project: providing services to taxonomists for standard genome sequencing and annotation.</title>
        <authorList>
            <consortium name="The Broad Institute Genomics Platform"/>
            <consortium name="The Broad Institute Genome Sequencing Center for Infectious Disease"/>
            <person name="Wu L."/>
            <person name="Ma J."/>
        </authorList>
    </citation>
    <scope>NUCLEOTIDE SEQUENCE [LARGE SCALE GENOMIC DNA]</scope>
    <source>
        <strain evidence="5">JCM 17593</strain>
    </source>
</reference>
<dbReference type="CDD" id="cd04301">
    <property type="entry name" value="NAT_SF"/>
    <property type="match status" value="1"/>
</dbReference>
<feature type="domain" description="N-acetyltransferase" evidence="3">
    <location>
        <begin position="7"/>
        <end position="156"/>
    </location>
</feature>
<evidence type="ECO:0000256" key="1">
    <source>
        <dbReference type="ARBA" id="ARBA00022679"/>
    </source>
</evidence>
<dbReference type="GO" id="GO:0005840">
    <property type="term" value="C:ribosome"/>
    <property type="evidence" value="ECO:0007669"/>
    <property type="project" value="UniProtKB-KW"/>
</dbReference>
<dbReference type="Gene3D" id="3.40.630.30">
    <property type="match status" value="1"/>
</dbReference>
<dbReference type="PANTHER" id="PTHR43877">
    <property type="entry name" value="AMINOALKYLPHOSPHONATE N-ACETYLTRANSFERASE-RELATED-RELATED"/>
    <property type="match status" value="1"/>
</dbReference>
<dbReference type="RefSeq" id="WP_344776349.1">
    <property type="nucleotide sequence ID" value="NZ_BAABBX010000015.1"/>
</dbReference>
<protein>
    <submittedName>
        <fullName evidence="4">Ribosomal protein S18-alanine N-acetyltransferase</fullName>
    </submittedName>
</protein>
<evidence type="ECO:0000259" key="3">
    <source>
        <dbReference type="PROSITE" id="PS51186"/>
    </source>
</evidence>